<evidence type="ECO:0000259" key="1">
    <source>
        <dbReference type="PROSITE" id="PS50097"/>
    </source>
</evidence>
<dbReference type="SUPFAM" id="SSF54695">
    <property type="entry name" value="POZ domain"/>
    <property type="match status" value="1"/>
</dbReference>
<gene>
    <name evidence="2" type="ORF">CEXT_149571</name>
</gene>
<feature type="domain" description="BTB" evidence="1">
    <location>
        <begin position="162"/>
        <end position="196"/>
    </location>
</feature>
<dbReference type="InterPro" id="IPR011333">
    <property type="entry name" value="SKP1/BTB/POZ_sf"/>
</dbReference>
<dbReference type="Gene3D" id="3.30.710.10">
    <property type="entry name" value="Potassium Channel Kv1.1, Chain A"/>
    <property type="match status" value="1"/>
</dbReference>
<dbReference type="InterPro" id="IPR000210">
    <property type="entry name" value="BTB/POZ_dom"/>
</dbReference>
<protein>
    <recommendedName>
        <fullName evidence="1">BTB domain-containing protein</fullName>
    </recommendedName>
</protein>
<reference evidence="2 3" key="1">
    <citation type="submission" date="2021-06" db="EMBL/GenBank/DDBJ databases">
        <title>Caerostris extrusa draft genome.</title>
        <authorList>
            <person name="Kono N."/>
            <person name="Arakawa K."/>
        </authorList>
    </citation>
    <scope>NUCLEOTIDE SEQUENCE [LARGE SCALE GENOMIC DNA]</scope>
</reference>
<dbReference type="PROSITE" id="PS50097">
    <property type="entry name" value="BTB"/>
    <property type="match status" value="1"/>
</dbReference>
<dbReference type="PANTHER" id="PTHR24413">
    <property type="entry name" value="SPECKLE-TYPE POZ PROTEIN"/>
    <property type="match status" value="1"/>
</dbReference>
<evidence type="ECO:0000313" key="3">
    <source>
        <dbReference type="Proteomes" id="UP001054945"/>
    </source>
</evidence>
<dbReference type="CDD" id="cd18186">
    <property type="entry name" value="BTB_POZ_ZBTB_KLHL-like"/>
    <property type="match status" value="1"/>
</dbReference>
<dbReference type="EMBL" id="BPLR01000755">
    <property type="protein sequence ID" value="GIY97226.1"/>
    <property type="molecule type" value="Genomic_DNA"/>
</dbReference>
<name>A0AAV4XQB0_CAEEX</name>
<evidence type="ECO:0000313" key="2">
    <source>
        <dbReference type="EMBL" id="GIY97226.1"/>
    </source>
</evidence>
<dbReference type="Proteomes" id="UP001054945">
    <property type="component" value="Unassembled WGS sequence"/>
</dbReference>
<comment type="caution">
    <text evidence="2">The sequence shown here is derived from an EMBL/GenBank/DDBJ whole genome shotgun (WGS) entry which is preliminary data.</text>
</comment>
<dbReference type="Pfam" id="PF00651">
    <property type="entry name" value="BTB"/>
    <property type="match status" value="1"/>
</dbReference>
<organism evidence="2 3">
    <name type="scientific">Caerostris extrusa</name>
    <name type="common">Bark spider</name>
    <name type="synonym">Caerostris bankana</name>
    <dbReference type="NCBI Taxonomy" id="172846"/>
    <lineage>
        <taxon>Eukaryota</taxon>
        <taxon>Metazoa</taxon>
        <taxon>Ecdysozoa</taxon>
        <taxon>Arthropoda</taxon>
        <taxon>Chelicerata</taxon>
        <taxon>Arachnida</taxon>
        <taxon>Araneae</taxon>
        <taxon>Araneomorphae</taxon>
        <taxon>Entelegynae</taxon>
        <taxon>Araneoidea</taxon>
        <taxon>Araneidae</taxon>
        <taxon>Caerostris</taxon>
    </lineage>
</organism>
<dbReference type="AlphaFoldDB" id="A0AAV4XQB0"/>
<proteinExistence type="predicted"/>
<sequence length="196" mass="22293">MDFECVWNANNPPRPDYLVIRRISTAEEVLVAVILELHPLESKAVNPRDLLFRQRKSFNIRTQETEIESICLFPRKSPHFLQVGQPTAEVKPLDLFSRHSQARCLDIRTIGNQQTENESICLFQRKSIHFLQMGQPTAEKDSLMELSDDFLHLLDQGVSSYADVNLKCGSVTVPAHKNILAARSPVFAAMFATVMR</sequence>
<accession>A0AAV4XQB0</accession>
<keyword evidence="3" id="KW-1185">Reference proteome</keyword>